<dbReference type="Proteomes" id="UP001144036">
    <property type="component" value="Unassembled WGS sequence"/>
</dbReference>
<proteinExistence type="inferred from homology"/>
<feature type="domain" description="Erythromycin biosynthesis protein CIII-like N-terminal" evidence="6">
    <location>
        <begin position="22"/>
        <end position="243"/>
    </location>
</feature>
<sequence>MRVVIATQAERSHFHSLVPLAWALSTAGHEVRVASHADLMDAVAGAGLTGVRVGSSSVMRHVMRRAVASAPEFDLSRPDEMSGEELARWNERVVPWWWRVVNDPIVADLVAFCRWWRPQLVIWEPVTFAGPIAAQACGAAHGRLLWSVDVYARLRGRFLDSGPVADPLAEWLGRRAGAYGLRFSEELTHGQFTLDHMPASLRMDGRPPAERVPVRYVPYNGRAVVPAWVHAPRERPRVCLSLGNTAHEKFGGYAVSVGELLEALGDLDVEVVATLPAKEQARLGRVPGNVRLVEFVPLHALAPTCAAMIVQGGGGTVCTALFYGVPLLVVPHPHVFDQPLFGRRLTELGAGLTLPPDEVSPQGVRRLLTRLLSEPGFRGGTRRIREEMVALPAPARVVPELEERAWAAVAA</sequence>
<evidence type="ECO:0000313" key="7">
    <source>
        <dbReference type="EMBL" id="MDA0638140.1"/>
    </source>
</evidence>
<dbReference type="NCBIfam" id="TIGR04516">
    <property type="entry name" value="glycosyl_450act"/>
    <property type="match status" value="1"/>
</dbReference>
<comment type="caution">
    <text evidence="7">The sequence shown here is derived from an EMBL/GenBank/DDBJ whole genome shotgun (WGS) entry which is preliminary data.</text>
</comment>
<name>A0ABT4SM35_9ACTN</name>
<dbReference type="InterPro" id="IPR002213">
    <property type="entry name" value="UDP_glucos_trans"/>
</dbReference>
<evidence type="ECO:0000313" key="8">
    <source>
        <dbReference type="Proteomes" id="UP001144036"/>
    </source>
</evidence>
<evidence type="ECO:0000256" key="3">
    <source>
        <dbReference type="ARBA" id="ARBA00022679"/>
    </source>
</evidence>
<reference evidence="7" key="1">
    <citation type="submission" date="2022-11" db="EMBL/GenBank/DDBJ databases">
        <title>Nonomuraea corallina sp. nov., a new species of the genus Nonomuraea isolated from sea side sediment in Thai sea.</title>
        <authorList>
            <person name="Ngamcharungchit C."/>
            <person name="Matsumoto A."/>
            <person name="Suriyachadkun C."/>
            <person name="Panbangred W."/>
            <person name="Inahashi Y."/>
            <person name="Intra B."/>
        </authorList>
    </citation>
    <scope>NUCLEOTIDE SEQUENCE</scope>
    <source>
        <strain evidence="7">MCN248</strain>
    </source>
</reference>
<evidence type="ECO:0000256" key="4">
    <source>
        <dbReference type="ARBA" id="ARBA00023194"/>
    </source>
</evidence>
<feature type="domain" description="Erythromycin biosynthesis protein CIII-like C-terminal" evidence="5">
    <location>
        <begin position="259"/>
        <end position="403"/>
    </location>
</feature>
<keyword evidence="8" id="KW-1185">Reference proteome</keyword>
<dbReference type="InterPro" id="IPR050426">
    <property type="entry name" value="Glycosyltransferase_28"/>
</dbReference>
<comment type="similarity">
    <text evidence="1">Belongs to the glycosyltransferase 28 family.</text>
</comment>
<accession>A0ABT4SM35</accession>
<keyword evidence="4" id="KW-0045">Antibiotic biosynthesis</keyword>
<dbReference type="Pfam" id="PF21036">
    <property type="entry name" value="EryCIII-like_N"/>
    <property type="match status" value="1"/>
</dbReference>
<evidence type="ECO:0000259" key="5">
    <source>
        <dbReference type="Pfam" id="PF06722"/>
    </source>
</evidence>
<dbReference type="PANTHER" id="PTHR48050:SF13">
    <property type="entry name" value="STEROL 3-BETA-GLUCOSYLTRANSFERASE UGT80A2"/>
    <property type="match status" value="1"/>
</dbReference>
<dbReference type="InterPro" id="IPR030953">
    <property type="entry name" value="Glycosyl_450act"/>
</dbReference>
<dbReference type="InterPro" id="IPR048284">
    <property type="entry name" value="EryCIII-like_N"/>
</dbReference>
<dbReference type="Pfam" id="PF06722">
    <property type="entry name" value="EryCIII-like_C"/>
    <property type="match status" value="1"/>
</dbReference>
<evidence type="ECO:0000259" key="6">
    <source>
        <dbReference type="Pfam" id="PF21036"/>
    </source>
</evidence>
<dbReference type="InterPro" id="IPR010610">
    <property type="entry name" value="EryCIII-like_C"/>
</dbReference>
<organism evidence="7 8">
    <name type="scientific">Nonomuraea corallina</name>
    <dbReference type="NCBI Taxonomy" id="2989783"/>
    <lineage>
        <taxon>Bacteria</taxon>
        <taxon>Bacillati</taxon>
        <taxon>Actinomycetota</taxon>
        <taxon>Actinomycetes</taxon>
        <taxon>Streptosporangiales</taxon>
        <taxon>Streptosporangiaceae</taxon>
        <taxon>Nonomuraea</taxon>
    </lineage>
</organism>
<dbReference type="CDD" id="cd03784">
    <property type="entry name" value="GT1_Gtf-like"/>
    <property type="match status" value="1"/>
</dbReference>
<dbReference type="RefSeq" id="WP_270159068.1">
    <property type="nucleotide sequence ID" value="NZ_JAPNNL010000207.1"/>
</dbReference>
<protein>
    <submittedName>
        <fullName evidence="7">Activator-dependent family glycosyltransferase</fullName>
    </submittedName>
</protein>
<gene>
    <name evidence="7" type="ORF">OUY22_32425</name>
</gene>
<keyword evidence="3" id="KW-0808">Transferase</keyword>
<keyword evidence="2" id="KW-0328">Glycosyltransferase</keyword>
<dbReference type="PANTHER" id="PTHR48050">
    <property type="entry name" value="STEROL 3-BETA-GLUCOSYLTRANSFERASE"/>
    <property type="match status" value="1"/>
</dbReference>
<evidence type="ECO:0000256" key="1">
    <source>
        <dbReference type="ARBA" id="ARBA00006962"/>
    </source>
</evidence>
<dbReference type="SUPFAM" id="SSF53756">
    <property type="entry name" value="UDP-Glycosyltransferase/glycogen phosphorylase"/>
    <property type="match status" value="1"/>
</dbReference>
<dbReference type="EMBL" id="JAPNNL010000207">
    <property type="protein sequence ID" value="MDA0638140.1"/>
    <property type="molecule type" value="Genomic_DNA"/>
</dbReference>
<dbReference type="Gene3D" id="3.40.50.2000">
    <property type="entry name" value="Glycogen Phosphorylase B"/>
    <property type="match status" value="2"/>
</dbReference>
<evidence type="ECO:0000256" key="2">
    <source>
        <dbReference type="ARBA" id="ARBA00022676"/>
    </source>
</evidence>